<dbReference type="InterPro" id="IPR032091">
    <property type="entry name" value="Malt_amylase-like_C"/>
</dbReference>
<feature type="domain" description="Glycosyl hydrolase family 13 catalytic" evidence="8">
    <location>
        <begin position="186"/>
        <end position="502"/>
    </location>
</feature>
<dbReference type="InterPro" id="IPR013784">
    <property type="entry name" value="Carb-bd-like_fold"/>
</dbReference>
<dbReference type="InterPro" id="IPR013780">
    <property type="entry name" value="Glyco_hydro_b"/>
</dbReference>
<dbReference type="GO" id="GO:0005975">
    <property type="term" value="P:carbohydrate metabolic process"/>
    <property type="evidence" value="ECO:0007669"/>
    <property type="project" value="InterPro"/>
</dbReference>
<feature type="domain" description="Alpha-amylase C-terminal" evidence="7">
    <location>
        <begin position="523"/>
        <end position="594"/>
    </location>
</feature>
<dbReference type="SMART" id="SM00632">
    <property type="entry name" value="Aamy_C"/>
    <property type="match status" value="1"/>
</dbReference>
<dbReference type="Gene3D" id="2.60.40.1110">
    <property type="match status" value="1"/>
</dbReference>
<evidence type="ECO:0000259" key="8">
    <source>
        <dbReference type="SMART" id="SM00642"/>
    </source>
</evidence>
<dbReference type="Gene3D" id="2.60.40.1180">
    <property type="entry name" value="Golgi alpha-mannosidase II"/>
    <property type="match status" value="1"/>
</dbReference>
<evidence type="ECO:0000256" key="1">
    <source>
        <dbReference type="ARBA" id="ARBA00001913"/>
    </source>
</evidence>
<evidence type="ECO:0000313" key="10">
    <source>
        <dbReference type="Proteomes" id="UP000442469"/>
    </source>
</evidence>
<dbReference type="InterPro" id="IPR005323">
    <property type="entry name" value="CBM41_pullulanase"/>
</dbReference>
<evidence type="ECO:0000313" key="9">
    <source>
        <dbReference type="EMBL" id="MUG22067.1"/>
    </source>
</evidence>
<evidence type="ECO:0000256" key="4">
    <source>
        <dbReference type="ARBA" id="ARBA00022729"/>
    </source>
</evidence>
<dbReference type="PANTHER" id="PTHR47786">
    <property type="entry name" value="ALPHA-1,4-GLUCAN:MALTOSE-1-PHOSPHATE MALTOSYLTRANSFERASE"/>
    <property type="match status" value="1"/>
</dbReference>
<comment type="cofactor">
    <cofactor evidence="1">
        <name>Ca(2+)</name>
        <dbReference type="ChEBI" id="CHEBI:29108"/>
    </cofactor>
</comment>
<dbReference type="CDD" id="cd11313">
    <property type="entry name" value="AmyAc_arch_bac_AmyA"/>
    <property type="match status" value="1"/>
</dbReference>
<dbReference type="SMART" id="SM00642">
    <property type="entry name" value="Aamy"/>
    <property type="match status" value="1"/>
</dbReference>
<reference evidence="9 10" key="1">
    <citation type="submission" date="2019-11" db="EMBL/GenBank/DDBJ databases">
        <title>Draft genome sequences of five Paenibacillus species of dairy origin.</title>
        <authorList>
            <person name="Olajide A.M."/>
            <person name="Chen S."/>
            <person name="Lapointe G."/>
        </authorList>
    </citation>
    <scope>NUCLEOTIDE SEQUENCE [LARGE SCALE GENOMIC DNA]</scope>
    <source>
        <strain evidence="9 10">3CT49</strain>
    </source>
</reference>
<comment type="similarity">
    <text evidence="2">Belongs to the glycosyl hydrolase 13 family.</text>
</comment>
<keyword evidence="4" id="KW-0732">Signal</keyword>
<dbReference type="GO" id="GO:0046872">
    <property type="term" value="F:metal ion binding"/>
    <property type="evidence" value="ECO:0007669"/>
    <property type="project" value="UniProtKB-KW"/>
</dbReference>
<dbReference type="EMBL" id="WNZZ01000003">
    <property type="protein sequence ID" value="MUG22067.1"/>
    <property type="molecule type" value="Genomic_DNA"/>
</dbReference>
<dbReference type="CDD" id="cd10315">
    <property type="entry name" value="CBM41_pullulanase"/>
    <property type="match status" value="1"/>
</dbReference>
<keyword evidence="6" id="KW-0326">Glycosidase</keyword>
<dbReference type="Pfam" id="PF00128">
    <property type="entry name" value="Alpha-amylase"/>
    <property type="match status" value="1"/>
</dbReference>
<protein>
    <submittedName>
        <fullName evidence="9">Alpha-amylase</fullName>
    </submittedName>
</protein>
<evidence type="ECO:0000256" key="2">
    <source>
        <dbReference type="ARBA" id="ARBA00008061"/>
    </source>
</evidence>
<dbReference type="Pfam" id="PF16657">
    <property type="entry name" value="Malt_amylase_C"/>
    <property type="match status" value="1"/>
</dbReference>
<comment type="caution">
    <text evidence="9">The sequence shown here is derived from an EMBL/GenBank/DDBJ whole genome shotgun (WGS) entry which is preliminary data.</text>
</comment>
<evidence type="ECO:0000256" key="5">
    <source>
        <dbReference type="ARBA" id="ARBA00022801"/>
    </source>
</evidence>
<dbReference type="InterPro" id="IPR017853">
    <property type="entry name" value="GH"/>
</dbReference>
<dbReference type="InterPro" id="IPR006047">
    <property type="entry name" value="GH13_cat_dom"/>
</dbReference>
<evidence type="ECO:0000259" key="7">
    <source>
        <dbReference type="SMART" id="SM00632"/>
    </source>
</evidence>
<dbReference type="SUPFAM" id="SSF51011">
    <property type="entry name" value="Glycosyl hydrolase domain"/>
    <property type="match status" value="1"/>
</dbReference>
<dbReference type="Proteomes" id="UP000442469">
    <property type="component" value="Unassembled WGS sequence"/>
</dbReference>
<dbReference type="GO" id="GO:0016798">
    <property type="term" value="F:hydrolase activity, acting on glycosyl bonds"/>
    <property type="evidence" value="ECO:0007669"/>
    <property type="project" value="UniProtKB-KW"/>
</dbReference>
<evidence type="ECO:0000256" key="6">
    <source>
        <dbReference type="ARBA" id="ARBA00023295"/>
    </source>
</evidence>
<gene>
    <name evidence="9" type="ORF">GNQ08_06455</name>
</gene>
<proteinExistence type="inferred from homology"/>
<dbReference type="InterPro" id="IPR031319">
    <property type="entry name" value="A-amylase_C"/>
</dbReference>
<dbReference type="SUPFAM" id="SSF51445">
    <property type="entry name" value="(Trans)glycosidases"/>
    <property type="match status" value="1"/>
</dbReference>
<dbReference type="AlphaFoldDB" id="A0A6N8EQ06"/>
<dbReference type="Pfam" id="PF03714">
    <property type="entry name" value="PUD"/>
    <property type="match status" value="1"/>
</dbReference>
<dbReference type="GO" id="GO:0030246">
    <property type="term" value="F:carbohydrate binding"/>
    <property type="evidence" value="ECO:0007669"/>
    <property type="project" value="InterPro"/>
</dbReference>
<dbReference type="SUPFAM" id="SSF49452">
    <property type="entry name" value="Starch-binding domain-like"/>
    <property type="match status" value="1"/>
</dbReference>
<evidence type="ECO:0000256" key="3">
    <source>
        <dbReference type="ARBA" id="ARBA00022723"/>
    </source>
</evidence>
<keyword evidence="3" id="KW-0479">Metal-binding</keyword>
<accession>A0A6N8EQ06</accession>
<dbReference type="PANTHER" id="PTHR47786:SF2">
    <property type="entry name" value="GLYCOSYL HYDROLASE FAMILY 13 CATALYTIC DOMAIN-CONTAINING PROTEIN"/>
    <property type="match status" value="1"/>
</dbReference>
<sequence>MVKMARRFKAFTASVVAVLMAAVFMAGNFAYIQPVRAASLEGVTQAAGPVPDGSLRVHYQRADQQYGHMGLWLWGDVKTPSEQAGNWPGGAAAFDGNQTTSYGAYLDIPLKDNAAHLNFIVVDKTNGVKEGGDKYVALTASGPKEVWIKEGSDEVYLQEPSGPPTGGPEDSQANFPAWSQDSVIYEVNVRQFTKEGTFAAFEAHLPRLKELGAEILWLMPIHPISQEKRVGTLGSYYSVADYKAVNPEFGTMDDFQHLVDKAHDMGFKVMLDWVANHTGWDHPWIQNKSWYVTDAGGNIVAPEGWSDAAELNYDNRDMRAAMIDAMVYWVREADIDGFRADFASGAPQDFWETARRELDRIKPVYMLAEDDTQIGLLRQAFNSNYNMGLFYNIMKQIPGGGVSAADVKAFLEAQAKKYPRGAYPMNYITNHDANSWEGTASEMFGGAENLMAALSFTVPGMPLIYSGQEAGLNKRLQFFEKDEIDWSDLSKQDFYKRLIQTKRENPALWNGNAGGPIKYLAADDGQVLAFEREKDGNKVFVLLNLSGTARTAAVRAGASAGRYYDVFGQSYTDIGAEQSFTLAPWGYRIFAKSE</sequence>
<name>A0A6N8EQ06_PAEMA</name>
<organism evidence="9 10">
    <name type="scientific">Paenibacillus macerans</name>
    <name type="common">Bacillus macerans</name>
    <dbReference type="NCBI Taxonomy" id="44252"/>
    <lineage>
        <taxon>Bacteria</taxon>
        <taxon>Bacillati</taxon>
        <taxon>Bacillota</taxon>
        <taxon>Bacilli</taxon>
        <taxon>Bacillales</taxon>
        <taxon>Paenibacillaceae</taxon>
        <taxon>Paenibacillus</taxon>
    </lineage>
</organism>
<keyword evidence="5" id="KW-0378">Hydrolase</keyword>
<dbReference type="Gene3D" id="3.20.20.80">
    <property type="entry name" value="Glycosidases"/>
    <property type="match status" value="1"/>
</dbReference>